<dbReference type="InterPro" id="IPR025736">
    <property type="entry name" value="PucR_C-HTH_dom"/>
</dbReference>
<name>S3ZZB6_9ACTN</name>
<dbReference type="Pfam" id="PF14361">
    <property type="entry name" value="RsbRD_N"/>
    <property type="match status" value="1"/>
</dbReference>
<dbReference type="Proteomes" id="UP000014629">
    <property type="component" value="Unassembled WGS sequence"/>
</dbReference>
<dbReference type="RefSeq" id="WP_016641265.1">
    <property type="nucleotide sequence ID" value="NZ_AOPZ01000137.1"/>
</dbReference>
<organism evidence="3 4">
    <name type="scientific">Streptomyces aurantiacus JA 4570</name>
    <dbReference type="NCBI Taxonomy" id="1286094"/>
    <lineage>
        <taxon>Bacteria</taxon>
        <taxon>Bacillati</taxon>
        <taxon>Actinomycetota</taxon>
        <taxon>Actinomycetes</taxon>
        <taxon>Kitasatosporales</taxon>
        <taxon>Streptomycetaceae</taxon>
        <taxon>Streptomyces</taxon>
        <taxon>Streptomyces aurantiacus group</taxon>
    </lineage>
</organism>
<protein>
    <submittedName>
        <fullName evidence="3">Uncharacterized protein</fullName>
    </submittedName>
</protein>
<sequence>MTSYEDEDGHDPLPALSPAARALAARCAPRVNELARRMAREAFEQLPGYAALPADVKDVEIAATARHGLRLFLSRAAGGRNTAPGAPPGYDLFRERAAQRADEGMPLHLLLGTHCLGAHVLWRALRDAAGPADAAALTELSDHLFAAQRRVVTAVTETYLDEQAALAAERREERRTLARALLDGTPAPGAAAAGFAGPALVLCLRLDDGARPAAASSVAVRRLVRRLQSALDRAFGTQVLTLVDGGGGHALVPGERPGEAGPELDRLDAELRGLCGPGLRLAAAPASAPSGIPEAARTTEEIIRVARACGRPPGPHRLDDVLLEYHLSRPSAGSDRIAALLEPVAERPELLDTLRTYLKLRQDRRATARLLTLHPNTVDNRLSRVSSLTGLNLTTPHGTTLALASLLLREVG</sequence>
<dbReference type="AlphaFoldDB" id="S3ZZB6"/>
<evidence type="ECO:0000313" key="4">
    <source>
        <dbReference type="Proteomes" id="UP000014629"/>
    </source>
</evidence>
<keyword evidence="4" id="KW-1185">Reference proteome</keyword>
<dbReference type="Gene3D" id="1.10.10.2840">
    <property type="entry name" value="PucR C-terminal helix-turn-helix domain"/>
    <property type="match status" value="1"/>
</dbReference>
<dbReference type="OrthoDB" id="4571023at2"/>
<dbReference type="PANTHER" id="PTHR33744">
    <property type="entry name" value="CARBOHYDRATE DIACID REGULATOR"/>
    <property type="match status" value="1"/>
</dbReference>
<reference evidence="3 4" key="1">
    <citation type="submission" date="2013-02" db="EMBL/GenBank/DDBJ databases">
        <title>Draft Genome Sequence of Streptomyces aurantiacus, Which Produces Setomimycin.</title>
        <authorList>
            <person name="Gruening B.A."/>
            <person name="Praeg A."/>
            <person name="Erxleben A."/>
            <person name="Guenther S."/>
            <person name="Mueller M."/>
        </authorList>
    </citation>
    <scope>NUCLEOTIDE SEQUENCE [LARGE SCALE GENOMIC DNA]</scope>
    <source>
        <strain evidence="3 4">JA 4570</strain>
    </source>
</reference>
<comment type="caution">
    <text evidence="3">The sequence shown here is derived from an EMBL/GenBank/DDBJ whole genome shotgun (WGS) entry which is preliminary data.</text>
</comment>
<dbReference type="PANTHER" id="PTHR33744:SF1">
    <property type="entry name" value="DNA-BINDING TRANSCRIPTIONAL ACTIVATOR ADER"/>
    <property type="match status" value="1"/>
</dbReference>
<accession>S3ZZB6</accession>
<dbReference type="InterPro" id="IPR042070">
    <property type="entry name" value="PucR_C-HTH_sf"/>
</dbReference>
<gene>
    <name evidence="3" type="ORF">STRAU_3138</name>
</gene>
<dbReference type="PATRIC" id="fig|1286094.4.peg.3105"/>
<feature type="domain" description="RsbT co-antagonist protein RsbRD N-terminal" evidence="2">
    <location>
        <begin position="33"/>
        <end position="174"/>
    </location>
</feature>
<evidence type="ECO:0000313" key="3">
    <source>
        <dbReference type="EMBL" id="EPH43820.1"/>
    </source>
</evidence>
<evidence type="ECO:0000259" key="2">
    <source>
        <dbReference type="Pfam" id="PF14361"/>
    </source>
</evidence>
<feature type="domain" description="PucR C-terminal helix-turn-helix" evidence="1">
    <location>
        <begin position="350"/>
        <end position="403"/>
    </location>
</feature>
<evidence type="ECO:0000259" key="1">
    <source>
        <dbReference type="Pfam" id="PF13556"/>
    </source>
</evidence>
<dbReference type="InterPro" id="IPR051448">
    <property type="entry name" value="CdaR-like_regulators"/>
</dbReference>
<dbReference type="InterPro" id="IPR025751">
    <property type="entry name" value="RsbRD_N_dom"/>
</dbReference>
<dbReference type="Pfam" id="PF13556">
    <property type="entry name" value="HTH_30"/>
    <property type="match status" value="1"/>
</dbReference>
<proteinExistence type="predicted"/>
<dbReference type="EMBL" id="AOPZ01000137">
    <property type="protein sequence ID" value="EPH43820.1"/>
    <property type="molecule type" value="Genomic_DNA"/>
</dbReference>